<dbReference type="GO" id="GO:0032259">
    <property type="term" value="P:methylation"/>
    <property type="evidence" value="ECO:0007669"/>
    <property type="project" value="UniProtKB-KW"/>
</dbReference>
<dbReference type="EMBL" id="JAOQJV010000023">
    <property type="protein sequence ID" value="MCU6701012.1"/>
    <property type="molecule type" value="Genomic_DNA"/>
</dbReference>
<keyword evidence="5 6" id="KW-0949">S-adenosyl-L-methionine</keyword>
<evidence type="ECO:0000256" key="2">
    <source>
        <dbReference type="ARBA" id="ARBA00022552"/>
    </source>
</evidence>
<reference evidence="7 8" key="1">
    <citation type="journal article" date="2021" name="ISME Commun">
        <title>Automated analysis of genomic sequences facilitates high-throughput and comprehensive description of bacteria.</title>
        <authorList>
            <person name="Hitch T.C.A."/>
        </authorList>
    </citation>
    <scope>NUCLEOTIDE SEQUENCE [LARGE SCALE GENOMIC DNA]</scope>
    <source>
        <strain evidence="7 8">Sanger_02</strain>
    </source>
</reference>
<dbReference type="SUPFAM" id="SSF53335">
    <property type="entry name" value="S-adenosyl-L-methionine-dependent methyltransferases"/>
    <property type="match status" value="1"/>
</dbReference>
<accession>A0ABT2S8U3</accession>
<dbReference type="Proteomes" id="UP001207605">
    <property type="component" value="Unassembled WGS sequence"/>
</dbReference>
<dbReference type="CDD" id="cd02440">
    <property type="entry name" value="AdoMet_MTases"/>
    <property type="match status" value="1"/>
</dbReference>
<dbReference type="NCBIfam" id="TIGR00138">
    <property type="entry name" value="rsmG_gidB"/>
    <property type="match status" value="1"/>
</dbReference>
<feature type="binding site" evidence="6">
    <location>
        <position position="78"/>
    </location>
    <ligand>
        <name>S-adenosyl-L-methionine</name>
        <dbReference type="ChEBI" id="CHEBI:59789"/>
    </ligand>
</feature>
<dbReference type="PANTHER" id="PTHR31760:SF0">
    <property type="entry name" value="S-ADENOSYL-L-METHIONINE-DEPENDENT METHYLTRANSFERASES SUPERFAMILY PROTEIN"/>
    <property type="match status" value="1"/>
</dbReference>
<evidence type="ECO:0000256" key="4">
    <source>
        <dbReference type="ARBA" id="ARBA00022679"/>
    </source>
</evidence>
<proteinExistence type="inferred from homology"/>
<dbReference type="InterPro" id="IPR029063">
    <property type="entry name" value="SAM-dependent_MTases_sf"/>
</dbReference>
<dbReference type="EC" id="2.1.1.-" evidence="6"/>
<dbReference type="GO" id="GO:0008168">
    <property type="term" value="F:methyltransferase activity"/>
    <property type="evidence" value="ECO:0007669"/>
    <property type="project" value="UniProtKB-KW"/>
</dbReference>
<keyword evidence="8" id="KW-1185">Reference proteome</keyword>
<organism evidence="7 8">
    <name type="scientific">Dorea ammoniilytica</name>
    <dbReference type="NCBI Taxonomy" id="2981788"/>
    <lineage>
        <taxon>Bacteria</taxon>
        <taxon>Bacillati</taxon>
        <taxon>Bacillota</taxon>
        <taxon>Clostridia</taxon>
        <taxon>Lachnospirales</taxon>
        <taxon>Lachnospiraceae</taxon>
        <taxon>Dorea</taxon>
    </lineage>
</organism>
<comment type="similarity">
    <text evidence="6">Belongs to the methyltransferase superfamily. RNA methyltransferase RsmG family.</text>
</comment>
<protein>
    <recommendedName>
        <fullName evidence="6">Ribosomal RNA small subunit methyltransferase G</fullName>
        <ecNumber evidence="6">2.1.1.-</ecNumber>
    </recommendedName>
    <alternativeName>
        <fullName evidence="6">16S rRNA 7-methylguanosine methyltransferase</fullName>
        <shortName evidence="6">16S rRNA m7G methyltransferase</shortName>
    </alternativeName>
</protein>
<keyword evidence="3 6" id="KW-0489">Methyltransferase</keyword>
<comment type="function">
    <text evidence="6">Specifically methylates the N7 position of a guanine in 16S rRNA.</text>
</comment>
<gene>
    <name evidence="6 7" type="primary">rsmG</name>
    <name evidence="7" type="ORF">OCV65_12320</name>
</gene>
<feature type="binding site" evidence="6">
    <location>
        <begin position="129"/>
        <end position="130"/>
    </location>
    <ligand>
        <name>S-adenosyl-L-methionine</name>
        <dbReference type="ChEBI" id="CHEBI:59789"/>
    </ligand>
</feature>
<keyword evidence="1 6" id="KW-0963">Cytoplasm</keyword>
<feature type="binding site" evidence="6">
    <location>
        <position position="83"/>
    </location>
    <ligand>
        <name>S-adenosyl-L-methionine</name>
        <dbReference type="ChEBI" id="CHEBI:59789"/>
    </ligand>
</feature>
<dbReference type="RefSeq" id="WP_262582295.1">
    <property type="nucleotide sequence ID" value="NZ_JAOQJV010000023.1"/>
</dbReference>
<evidence type="ECO:0000256" key="1">
    <source>
        <dbReference type="ARBA" id="ARBA00022490"/>
    </source>
</evidence>
<evidence type="ECO:0000256" key="6">
    <source>
        <dbReference type="HAMAP-Rule" id="MF_00074"/>
    </source>
</evidence>
<feature type="binding site" evidence="6">
    <location>
        <position position="148"/>
    </location>
    <ligand>
        <name>S-adenosyl-L-methionine</name>
        <dbReference type="ChEBI" id="CHEBI:59789"/>
    </ligand>
</feature>
<evidence type="ECO:0000313" key="8">
    <source>
        <dbReference type="Proteomes" id="UP001207605"/>
    </source>
</evidence>
<sequence>MVISPKFLNMMTQLNISLSEKQLEQFDKYYQLLVEWNKVMNLTGITEYDEVFCKHFADSLSITKANDMKEIESVIDIGTGAGFPGLPLKIAFPHLKVTLLDSLNKRIKFLNTVINELELEDITTIHGRAEDFARNEEYREQYDMVVSRAVANLAVLSEYCIPYVKMDGYFIPYKSGEIEDELNESKKAIKILGGKTQKVVQFELPDTDIARSLVIIKKEKSTGMKYPRKSGIPSRKPLH</sequence>
<evidence type="ECO:0000313" key="7">
    <source>
        <dbReference type="EMBL" id="MCU6701012.1"/>
    </source>
</evidence>
<dbReference type="PIRSF" id="PIRSF003078">
    <property type="entry name" value="GidB"/>
    <property type="match status" value="1"/>
</dbReference>
<evidence type="ECO:0000256" key="5">
    <source>
        <dbReference type="ARBA" id="ARBA00022691"/>
    </source>
</evidence>
<comment type="subcellular location">
    <subcellularLocation>
        <location evidence="6">Cytoplasm</location>
    </subcellularLocation>
</comment>
<dbReference type="Gene3D" id="3.40.50.150">
    <property type="entry name" value="Vaccinia Virus protein VP39"/>
    <property type="match status" value="1"/>
</dbReference>
<comment type="caution">
    <text evidence="7">The sequence shown here is derived from an EMBL/GenBank/DDBJ whole genome shotgun (WGS) entry which is preliminary data.</text>
</comment>
<keyword evidence="4 6" id="KW-0808">Transferase</keyword>
<dbReference type="PANTHER" id="PTHR31760">
    <property type="entry name" value="S-ADENOSYL-L-METHIONINE-DEPENDENT METHYLTRANSFERASES SUPERFAMILY PROTEIN"/>
    <property type="match status" value="1"/>
</dbReference>
<evidence type="ECO:0000256" key="3">
    <source>
        <dbReference type="ARBA" id="ARBA00022603"/>
    </source>
</evidence>
<dbReference type="Pfam" id="PF02527">
    <property type="entry name" value="GidB"/>
    <property type="match status" value="1"/>
</dbReference>
<name>A0ABT2S8U3_9FIRM</name>
<dbReference type="HAMAP" id="MF_00074">
    <property type="entry name" value="16SrRNA_methyltr_G"/>
    <property type="match status" value="1"/>
</dbReference>
<keyword evidence="2 6" id="KW-0698">rRNA processing</keyword>
<comment type="caution">
    <text evidence="6">Lacks conserved residue(s) required for the propagation of feature annotation.</text>
</comment>
<dbReference type="InterPro" id="IPR003682">
    <property type="entry name" value="rRNA_ssu_MeTfrase_G"/>
</dbReference>